<reference evidence="1 2" key="1">
    <citation type="journal article" date="2019" name="Int. J. Syst. Evol. Microbiol.">
        <title>Limnobaculum parvum gen. nov., sp. nov., isolated from a freshwater lake.</title>
        <authorList>
            <person name="Baek C."/>
            <person name="Shin S.K."/>
            <person name="Yi H."/>
        </authorList>
    </citation>
    <scope>NUCLEOTIDE SEQUENCE [LARGE SCALE GENOMIC DNA]</scope>
    <source>
        <strain evidence="1 2">HYN0051</strain>
    </source>
</reference>
<protein>
    <recommendedName>
        <fullName evidence="3">Type VI secretion protein</fullName>
    </recommendedName>
</protein>
<proteinExistence type="predicted"/>
<dbReference type="AlphaFoldDB" id="A0A2Y9TU43"/>
<organism evidence="1 2">
    <name type="scientific">Limnobaculum parvum</name>
    <dbReference type="NCBI Taxonomy" id="2172103"/>
    <lineage>
        <taxon>Bacteria</taxon>
        <taxon>Pseudomonadati</taxon>
        <taxon>Pseudomonadota</taxon>
        <taxon>Gammaproteobacteria</taxon>
        <taxon>Enterobacterales</taxon>
        <taxon>Budviciaceae</taxon>
        <taxon>Limnobaculum</taxon>
    </lineage>
</organism>
<dbReference type="KEGG" id="lpv:HYN51_00740"/>
<gene>
    <name evidence="1" type="ORF">HYN51_00740</name>
</gene>
<dbReference type="Proteomes" id="UP000244908">
    <property type="component" value="Chromosome"/>
</dbReference>
<evidence type="ECO:0000313" key="1">
    <source>
        <dbReference type="EMBL" id="AWH87208.1"/>
    </source>
</evidence>
<name>A0A2Y9TU43_9GAMM</name>
<dbReference type="EMBL" id="CP029185">
    <property type="protein sequence ID" value="AWH87208.1"/>
    <property type="molecule type" value="Genomic_DNA"/>
</dbReference>
<sequence length="135" mass="15029">MTLSACAFMPPHVAMSSIELSVTDKANDGKPLNVDFVAVRSEKLVQKIEALTASQWFEQKQQILKENPGNLIVWPVKMLPGSQITVKDVPISGKPADSLILFAGYKSKGAHRLVLNDIRHPKLELRDDDVYLFDD</sequence>
<keyword evidence="2" id="KW-1185">Reference proteome</keyword>
<accession>A0A2Y9TU43</accession>
<evidence type="ECO:0000313" key="2">
    <source>
        <dbReference type="Proteomes" id="UP000244908"/>
    </source>
</evidence>
<evidence type="ECO:0008006" key="3">
    <source>
        <dbReference type="Google" id="ProtNLM"/>
    </source>
</evidence>